<evidence type="ECO:0000313" key="7">
    <source>
        <dbReference type="Proteomes" id="UP000588051"/>
    </source>
</evidence>
<keyword evidence="7" id="KW-1185">Reference proteome</keyword>
<keyword evidence="3 5" id="KW-1133">Transmembrane helix</keyword>
<organism evidence="6 7">
    <name type="scientific">Undibacterium oligocarboniphilum</name>
    <dbReference type="NCBI Taxonomy" id="666702"/>
    <lineage>
        <taxon>Bacteria</taxon>
        <taxon>Pseudomonadati</taxon>
        <taxon>Pseudomonadota</taxon>
        <taxon>Betaproteobacteria</taxon>
        <taxon>Burkholderiales</taxon>
        <taxon>Oxalobacteraceae</taxon>
        <taxon>Undibacterium</taxon>
    </lineage>
</organism>
<evidence type="ECO:0000256" key="5">
    <source>
        <dbReference type="RuleBase" id="RU363041"/>
    </source>
</evidence>
<keyword evidence="5" id="KW-1003">Cell membrane</keyword>
<dbReference type="PANTHER" id="PTHR43701:SF2">
    <property type="entry name" value="MEMBRANE TRANSPORTER PROTEIN YJNA-RELATED"/>
    <property type="match status" value="1"/>
</dbReference>
<feature type="transmembrane region" description="Helical" evidence="5">
    <location>
        <begin position="147"/>
        <end position="172"/>
    </location>
</feature>
<keyword evidence="4 5" id="KW-0472">Membrane</keyword>
<feature type="transmembrane region" description="Helical" evidence="5">
    <location>
        <begin position="244"/>
        <end position="264"/>
    </location>
</feature>
<dbReference type="Proteomes" id="UP000588051">
    <property type="component" value="Unassembled WGS sequence"/>
</dbReference>
<sequence>MDLLAILLGAVIGLLMGVTGAGGGILAVPALVYSQGWSMQQAMPVALLGVTAGALIGAVEGFMKRLVRYRAAFVMALAGSLPTMLGVVLAQRLPQAWLMGCFAFVLLLVATRLALQLRNAHHEKHPDQVLAKINETTGRFDWSARTAAVIAVIGSVAGLMTGLLGVGGGFIIVPMLRHLTNVTLQGAVATSLFVISLVGSLGIASAIWHGASIPAGFSVYFTLATVAGTLLARRLAPHLPVRVVQMVFVLLVLGVAVSLLIRAVQQWGY</sequence>
<feature type="transmembrane region" description="Helical" evidence="5">
    <location>
        <begin position="96"/>
        <end position="115"/>
    </location>
</feature>
<name>A0A850QP58_9BURK</name>
<dbReference type="PANTHER" id="PTHR43701">
    <property type="entry name" value="MEMBRANE TRANSPORTER PROTEIN MJ0441-RELATED"/>
    <property type="match status" value="1"/>
</dbReference>
<comment type="subcellular location">
    <subcellularLocation>
        <location evidence="5">Cell membrane</location>
        <topology evidence="5">Multi-pass membrane protein</topology>
    </subcellularLocation>
    <subcellularLocation>
        <location evidence="1">Membrane</location>
        <topology evidence="1">Multi-pass membrane protein</topology>
    </subcellularLocation>
</comment>
<reference evidence="6 7" key="1">
    <citation type="submission" date="2020-06" db="EMBL/GenBank/DDBJ databases">
        <authorList>
            <person name="Qiu C."/>
            <person name="Liu Z."/>
        </authorList>
    </citation>
    <scope>NUCLEOTIDE SEQUENCE [LARGE SCALE GENOMIC DNA]</scope>
    <source>
        <strain evidence="6 7">EM 1</strain>
    </source>
</reference>
<evidence type="ECO:0000313" key="6">
    <source>
        <dbReference type="EMBL" id="NVO79163.1"/>
    </source>
</evidence>
<evidence type="ECO:0000256" key="2">
    <source>
        <dbReference type="ARBA" id="ARBA00022692"/>
    </source>
</evidence>
<gene>
    <name evidence="6" type="ORF">HV832_15135</name>
</gene>
<dbReference type="Pfam" id="PF01925">
    <property type="entry name" value="TauE"/>
    <property type="match status" value="1"/>
</dbReference>
<feature type="transmembrane region" description="Helical" evidence="5">
    <location>
        <begin position="215"/>
        <end position="232"/>
    </location>
</feature>
<feature type="transmembrane region" description="Helical" evidence="5">
    <location>
        <begin position="39"/>
        <end position="59"/>
    </location>
</feature>
<dbReference type="EMBL" id="JABXYJ010000010">
    <property type="protein sequence ID" value="NVO79163.1"/>
    <property type="molecule type" value="Genomic_DNA"/>
</dbReference>
<comment type="similarity">
    <text evidence="5">Belongs to the 4-toluene sulfonate uptake permease (TSUP) (TC 2.A.102) family.</text>
</comment>
<keyword evidence="2 5" id="KW-0812">Transmembrane</keyword>
<feature type="transmembrane region" description="Helical" evidence="5">
    <location>
        <begin position="71"/>
        <end position="90"/>
    </location>
</feature>
<dbReference type="RefSeq" id="WP_176804691.1">
    <property type="nucleotide sequence ID" value="NZ_JABXYJ010000010.1"/>
</dbReference>
<dbReference type="InterPro" id="IPR051598">
    <property type="entry name" value="TSUP/Inactive_protease-like"/>
</dbReference>
<dbReference type="GO" id="GO:0005886">
    <property type="term" value="C:plasma membrane"/>
    <property type="evidence" value="ECO:0007669"/>
    <property type="project" value="UniProtKB-SubCell"/>
</dbReference>
<proteinExistence type="inferred from homology"/>
<accession>A0A850QP58</accession>
<feature type="transmembrane region" description="Helical" evidence="5">
    <location>
        <begin position="184"/>
        <end position="208"/>
    </location>
</feature>
<evidence type="ECO:0000256" key="4">
    <source>
        <dbReference type="ARBA" id="ARBA00023136"/>
    </source>
</evidence>
<evidence type="ECO:0000256" key="1">
    <source>
        <dbReference type="ARBA" id="ARBA00004141"/>
    </source>
</evidence>
<comment type="caution">
    <text evidence="6">The sequence shown here is derived from an EMBL/GenBank/DDBJ whole genome shotgun (WGS) entry which is preliminary data.</text>
</comment>
<dbReference type="AlphaFoldDB" id="A0A850QP58"/>
<evidence type="ECO:0000256" key="3">
    <source>
        <dbReference type="ARBA" id="ARBA00022989"/>
    </source>
</evidence>
<dbReference type="InterPro" id="IPR002781">
    <property type="entry name" value="TM_pro_TauE-like"/>
</dbReference>
<protein>
    <recommendedName>
        <fullName evidence="5">Probable membrane transporter protein</fullName>
    </recommendedName>
</protein>